<protein>
    <recommendedName>
        <fullName evidence="2">DC1 domain-containing protein</fullName>
    </recommendedName>
</protein>
<evidence type="ECO:0000259" key="2">
    <source>
        <dbReference type="Pfam" id="PF03107"/>
    </source>
</evidence>
<accession>J3MUT5</accession>
<dbReference type="Pfam" id="PF03107">
    <property type="entry name" value="C1_2"/>
    <property type="match status" value="1"/>
</dbReference>
<dbReference type="OMA" id="QCCCACG"/>
<evidence type="ECO:0000313" key="3">
    <source>
        <dbReference type="EnsemblPlants" id="OB08G28660.1"/>
    </source>
</evidence>
<dbReference type="Gramene" id="OB08G28660.1">
    <property type="protein sequence ID" value="OB08G28660.1"/>
    <property type="gene ID" value="OB08G28660"/>
</dbReference>
<dbReference type="InterPro" id="IPR004146">
    <property type="entry name" value="DC1"/>
</dbReference>
<dbReference type="AlphaFoldDB" id="J3MUT5"/>
<reference evidence="3" key="2">
    <citation type="submission" date="2013-04" db="UniProtKB">
        <authorList>
            <consortium name="EnsemblPlants"/>
        </authorList>
    </citation>
    <scope>IDENTIFICATION</scope>
</reference>
<evidence type="ECO:0000313" key="4">
    <source>
        <dbReference type="Proteomes" id="UP000006038"/>
    </source>
</evidence>
<name>J3MUT5_ORYBR</name>
<sequence>MGGSYSHSHSHSHPAQPCNHALKRAGCGNLGGAACGLCGKQKATDPSHGHQLVLRASETGAGGGRRCVRCNKIAAGPAWSYQCPTCRDVGFCLRCVLGKDDDRPQCCCACGAAPAGFAMGIFLRGLLRGFTGL</sequence>
<reference evidence="3" key="1">
    <citation type="journal article" date="2013" name="Nat. Commun.">
        <title>Whole-genome sequencing of Oryza brachyantha reveals mechanisms underlying Oryza genome evolution.</title>
        <authorList>
            <person name="Chen J."/>
            <person name="Huang Q."/>
            <person name="Gao D."/>
            <person name="Wang J."/>
            <person name="Lang Y."/>
            <person name="Liu T."/>
            <person name="Li B."/>
            <person name="Bai Z."/>
            <person name="Luis Goicoechea J."/>
            <person name="Liang C."/>
            <person name="Chen C."/>
            <person name="Zhang W."/>
            <person name="Sun S."/>
            <person name="Liao Y."/>
            <person name="Zhang X."/>
            <person name="Yang L."/>
            <person name="Song C."/>
            <person name="Wang M."/>
            <person name="Shi J."/>
            <person name="Liu G."/>
            <person name="Liu J."/>
            <person name="Zhou H."/>
            <person name="Zhou W."/>
            <person name="Yu Q."/>
            <person name="An N."/>
            <person name="Chen Y."/>
            <person name="Cai Q."/>
            <person name="Wang B."/>
            <person name="Liu B."/>
            <person name="Min J."/>
            <person name="Huang Y."/>
            <person name="Wu H."/>
            <person name="Li Z."/>
            <person name="Zhang Y."/>
            <person name="Yin Y."/>
            <person name="Song W."/>
            <person name="Jiang J."/>
            <person name="Jackson S.A."/>
            <person name="Wing R.A."/>
            <person name="Wang J."/>
            <person name="Chen M."/>
        </authorList>
    </citation>
    <scope>NUCLEOTIDE SEQUENCE [LARGE SCALE GENOMIC DNA]</scope>
    <source>
        <strain evidence="3">cv. IRGC 101232</strain>
    </source>
</reference>
<dbReference type="Proteomes" id="UP000006038">
    <property type="component" value="Chromosome 8"/>
</dbReference>
<keyword evidence="4" id="KW-1185">Reference proteome</keyword>
<evidence type="ECO:0000256" key="1">
    <source>
        <dbReference type="ARBA" id="ARBA00022737"/>
    </source>
</evidence>
<proteinExistence type="predicted"/>
<feature type="domain" description="DC1" evidence="2">
    <location>
        <begin position="46"/>
        <end position="96"/>
    </location>
</feature>
<dbReference type="EnsemblPlants" id="OB08G28660.1">
    <property type="protein sequence ID" value="OB08G28660.1"/>
    <property type="gene ID" value="OB08G28660"/>
</dbReference>
<organism evidence="3">
    <name type="scientific">Oryza brachyantha</name>
    <name type="common">malo sina</name>
    <dbReference type="NCBI Taxonomy" id="4533"/>
    <lineage>
        <taxon>Eukaryota</taxon>
        <taxon>Viridiplantae</taxon>
        <taxon>Streptophyta</taxon>
        <taxon>Embryophyta</taxon>
        <taxon>Tracheophyta</taxon>
        <taxon>Spermatophyta</taxon>
        <taxon>Magnoliopsida</taxon>
        <taxon>Liliopsida</taxon>
        <taxon>Poales</taxon>
        <taxon>Poaceae</taxon>
        <taxon>BOP clade</taxon>
        <taxon>Oryzoideae</taxon>
        <taxon>Oryzeae</taxon>
        <taxon>Oryzinae</taxon>
        <taxon>Oryza</taxon>
    </lineage>
</organism>
<dbReference type="HOGENOM" id="CLU_101973_0_0_1"/>
<keyword evidence="1" id="KW-0677">Repeat</keyword>